<evidence type="ECO:0000313" key="2">
    <source>
        <dbReference type="Proteomes" id="UP001172911"/>
    </source>
</evidence>
<comment type="caution">
    <text evidence="1">The sequence shown here is derived from an EMBL/GenBank/DDBJ whole genome shotgun (WGS) entry which is preliminary data.</text>
</comment>
<dbReference type="SUPFAM" id="SSF50814">
    <property type="entry name" value="Lipocalins"/>
    <property type="match status" value="1"/>
</dbReference>
<gene>
    <name evidence="1" type="ORF">P6N53_18430</name>
</gene>
<dbReference type="AlphaFoldDB" id="A0AAW7ZJF2"/>
<protein>
    <submittedName>
        <fullName evidence="1">DUF1934 domain-containing protein</fullName>
    </submittedName>
</protein>
<dbReference type="Proteomes" id="UP001172911">
    <property type="component" value="Unassembled WGS sequence"/>
</dbReference>
<reference evidence="1" key="1">
    <citation type="journal article" date="2023" name="J. Hazard. Mater.">
        <title>Anaerobic biodegradation of pyrene and benzo[a]pyrene by a new sulfate-reducing Desulforamulus aquiferis strain DSA.</title>
        <authorList>
            <person name="Zhang Z."/>
            <person name="Sun J."/>
            <person name="Gong X."/>
            <person name="Wang C."/>
            <person name="Wang H."/>
        </authorList>
    </citation>
    <scope>NUCLEOTIDE SEQUENCE</scope>
    <source>
        <strain evidence="1">DSA</strain>
    </source>
</reference>
<dbReference type="Pfam" id="PF09148">
    <property type="entry name" value="DUF1934"/>
    <property type="match status" value="1"/>
</dbReference>
<name>A0AAW7ZJF2_9FIRM</name>
<accession>A0AAW7ZJF2</accession>
<dbReference type="InterPro" id="IPR012674">
    <property type="entry name" value="Calycin"/>
</dbReference>
<sequence length="150" mass="16774">MGKNVLVKVKSSRTDLDNETEIIELTSPGSFYKRGDSYYIIYKETAVTGMENATTSIKVQGRVITLVRSGSVNNRQVFELGKLHRSCYQTSFGNLDMAVKPWNIEVDLTDLGGSIKLEYELELNHAKVGRNSLDIHIKEDKPVARIGGDH</sequence>
<organism evidence="1 2">
    <name type="scientific">Desulforamulus aquiferis</name>
    <dbReference type="NCBI Taxonomy" id="1397668"/>
    <lineage>
        <taxon>Bacteria</taxon>
        <taxon>Bacillati</taxon>
        <taxon>Bacillota</taxon>
        <taxon>Clostridia</taxon>
        <taxon>Eubacteriales</taxon>
        <taxon>Peptococcaceae</taxon>
        <taxon>Desulforamulus</taxon>
    </lineage>
</organism>
<proteinExistence type="predicted"/>
<reference evidence="1" key="2">
    <citation type="submission" date="2023-03" db="EMBL/GenBank/DDBJ databases">
        <authorList>
            <person name="Zhang Z."/>
        </authorList>
    </citation>
    <scope>NUCLEOTIDE SEQUENCE</scope>
    <source>
        <strain evidence="1">DSA</strain>
    </source>
</reference>
<dbReference type="InterPro" id="IPR015231">
    <property type="entry name" value="DUF1934"/>
</dbReference>
<evidence type="ECO:0000313" key="1">
    <source>
        <dbReference type="EMBL" id="MDO7789192.1"/>
    </source>
</evidence>
<keyword evidence="2" id="KW-1185">Reference proteome</keyword>
<dbReference type="EMBL" id="JARPTC010000042">
    <property type="protein sequence ID" value="MDO7789192.1"/>
    <property type="molecule type" value="Genomic_DNA"/>
</dbReference>
<dbReference type="Gene3D" id="2.40.128.20">
    <property type="match status" value="1"/>
</dbReference>